<dbReference type="Proteomes" id="UP000032214">
    <property type="component" value="Unassembled WGS sequence"/>
</dbReference>
<evidence type="ECO:0000259" key="4">
    <source>
        <dbReference type="Pfam" id="PF04101"/>
    </source>
</evidence>
<feature type="domain" description="Glycosyltransferase family 28 N-terminal" evidence="3">
    <location>
        <begin position="10"/>
        <end position="152"/>
    </location>
</feature>
<comment type="caution">
    <text evidence="5">The sequence shown here is derived from an EMBL/GenBank/DDBJ whole genome shotgun (WGS) entry which is preliminary data.</text>
</comment>
<keyword evidence="2" id="KW-0808">Transferase</keyword>
<dbReference type="PANTHER" id="PTHR21015">
    <property type="entry name" value="UDP-N-ACETYLGLUCOSAMINE--N-ACETYLMURAMYL-(PENTAPEPTIDE) PYROPHOSPHORYL-UNDECAPRENOL N-ACETYLGLUCOSAMINE TRANSFERASE 1"/>
    <property type="match status" value="1"/>
</dbReference>
<dbReference type="PANTHER" id="PTHR21015:SF22">
    <property type="entry name" value="GLYCOSYLTRANSFERASE"/>
    <property type="match status" value="1"/>
</dbReference>
<organism evidence="5 6">
    <name type="scientific">candidate division TM6 bacterium JCVI TM6SC1</name>
    <dbReference type="NCBI Taxonomy" id="1306947"/>
    <lineage>
        <taxon>Bacteria</taxon>
        <taxon>Candidatus Babelota</taxon>
        <taxon>Vermiphilus</taxon>
    </lineage>
</organism>
<dbReference type="SUPFAM" id="SSF53756">
    <property type="entry name" value="UDP-Glycosyltransferase/glycogen phosphorylase"/>
    <property type="match status" value="1"/>
</dbReference>
<evidence type="ECO:0000256" key="2">
    <source>
        <dbReference type="ARBA" id="ARBA00022679"/>
    </source>
</evidence>
<name>A0A0D2GQ90_9BACT</name>
<dbReference type="STRING" id="1306947.J120_01130"/>
<proteinExistence type="predicted"/>
<keyword evidence="6" id="KW-1185">Reference proteome</keyword>
<dbReference type="EMBL" id="ARQD01000001">
    <property type="protein sequence ID" value="KIX85554.1"/>
    <property type="molecule type" value="Genomic_DNA"/>
</dbReference>
<protein>
    <recommendedName>
        <fullName evidence="7">Undecaprenyldiphospho-muramoylpentapeptide beta-N-acetylglucosaminyltransferase</fullName>
    </recommendedName>
</protein>
<dbReference type="eggNOG" id="COG0707">
    <property type="taxonomic scope" value="Bacteria"/>
</dbReference>
<evidence type="ECO:0000313" key="5">
    <source>
        <dbReference type="EMBL" id="KIX85554.1"/>
    </source>
</evidence>
<keyword evidence="1" id="KW-0328">Glycosyltransferase</keyword>
<gene>
    <name evidence="5" type="ORF">J120_01130</name>
</gene>
<evidence type="ECO:0008006" key="7">
    <source>
        <dbReference type="Google" id="ProtNLM"/>
    </source>
</evidence>
<dbReference type="GO" id="GO:0005975">
    <property type="term" value="P:carbohydrate metabolic process"/>
    <property type="evidence" value="ECO:0007669"/>
    <property type="project" value="InterPro"/>
</dbReference>
<dbReference type="GO" id="GO:0016758">
    <property type="term" value="F:hexosyltransferase activity"/>
    <property type="evidence" value="ECO:0007669"/>
    <property type="project" value="InterPro"/>
</dbReference>
<sequence length="350" mass="38886">MNPTSSSSVCFVAGRSGGHIVPCLTMAHQIKQEHPDIKIIFFSTHTPLDITILQNSSDIKNHIPLPIDPVPSYRKPLHLMRWLYSMVQAWITSFKILKAHKPYKIITTGGYCAIPVCLAGWMLNIPVELHQLDVIPGKAIKAIAPIATTIYIYFKQTQAAFANPTNIANYPVRFNATSKTITATNARRAVGLEPALPTVLVLGGSQGSQFLNTLVALWVQQHITQGDTVQVIHQTGAQEVNIYKSFYSDLGVRAWVFDYHHALEYAYQAADIVICRSGAGSLFETIFFNKPCITIPLISKSTAHQVDNAYALAQTYPHLIHVLDQAVVEKQSEIFKNRIELLLKSINITI</sequence>
<evidence type="ECO:0000256" key="1">
    <source>
        <dbReference type="ARBA" id="ARBA00022676"/>
    </source>
</evidence>
<dbReference type="InterPro" id="IPR007235">
    <property type="entry name" value="Glyco_trans_28_C"/>
</dbReference>
<evidence type="ECO:0000259" key="3">
    <source>
        <dbReference type="Pfam" id="PF03033"/>
    </source>
</evidence>
<dbReference type="AlphaFoldDB" id="A0A0D2GQ90"/>
<dbReference type="CDD" id="cd03785">
    <property type="entry name" value="GT28_MurG"/>
    <property type="match status" value="1"/>
</dbReference>
<dbReference type="GO" id="GO:1901137">
    <property type="term" value="P:carbohydrate derivative biosynthetic process"/>
    <property type="evidence" value="ECO:0007669"/>
    <property type="project" value="UniProtKB-ARBA"/>
</dbReference>
<dbReference type="Pfam" id="PF04101">
    <property type="entry name" value="Glyco_tran_28_C"/>
    <property type="match status" value="1"/>
</dbReference>
<dbReference type="Gene3D" id="3.40.50.2000">
    <property type="entry name" value="Glycogen Phosphorylase B"/>
    <property type="match status" value="2"/>
</dbReference>
<feature type="domain" description="Glycosyl transferase family 28 C-terminal" evidence="4">
    <location>
        <begin position="198"/>
        <end position="318"/>
    </location>
</feature>
<accession>A0A0D2GQ90</accession>
<reference evidence="5 6" key="1">
    <citation type="journal article" date="2013" name="Proc. Natl. Acad. Sci. U.S.A.">
        <title>Candidate phylum TM6 genome recovered from a hospital sink biofilm provides genomic insights into this uncultivated phylum.</title>
        <authorList>
            <person name="McLean J.S."/>
            <person name="Lombardo M.J."/>
            <person name="Badger J.H."/>
            <person name="Edlund A."/>
            <person name="Novotny M."/>
            <person name="Yee-Greenbaum J."/>
            <person name="Vyahhi N."/>
            <person name="Hall A.P."/>
            <person name="Yang Y."/>
            <person name="Dupont C.L."/>
            <person name="Ziegler M.G."/>
            <person name="Chitsaz H."/>
            <person name="Allen A.E."/>
            <person name="Yooseph S."/>
            <person name="Tesler G."/>
            <person name="Pevzner P.A."/>
            <person name="Friedman R.M."/>
            <person name="Nealson K.H."/>
            <person name="Venter J.C."/>
            <person name="Lasken R.S."/>
        </authorList>
    </citation>
    <scope>NUCLEOTIDE SEQUENCE [LARGE SCALE GENOMIC DNA]</scope>
    <source>
        <strain evidence="5 6">TM6SC1</strain>
    </source>
</reference>
<dbReference type="Pfam" id="PF03033">
    <property type="entry name" value="Glyco_transf_28"/>
    <property type="match status" value="1"/>
</dbReference>
<evidence type="ECO:0000313" key="6">
    <source>
        <dbReference type="Proteomes" id="UP000032214"/>
    </source>
</evidence>
<dbReference type="InterPro" id="IPR004276">
    <property type="entry name" value="GlycoTrans_28_N"/>
</dbReference>